<dbReference type="AlphaFoldDB" id="A0AA35QCK6"/>
<evidence type="ECO:0000259" key="1">
    <source>
        <dbReference type="Pfam" id="PF00590"/>
    </source>
</evidence>
<organism evidence="2 3">
    <name type="scientific">Clonostachys chloroleuca</name>
    <dbReference type="NCBI Taxonomy" id="1926264"/>
    <lineage>
        <taxon>Eukaryota</taxon>
        <taxon>Fungi</taxon>
        <taxon>Dikarya</taxon>
        <taxon>Ascomycota</taxon>
        <taxon>Pezizomycotina</taxon>
        <taxon>Sordariomycetes</taxon>
        <taxon>Hypocreomycetidae</taxon>
        <taxon>Hypocreales</taxon>
        <taxon>Bionectriaceae</taxon>
        <taxon>Clonostachys</taxon>
    </lineage>
</organism>
<protein>
    <recommendedName>
        <fullName evidence="1">Tetrapyrrole methylase domain-containing protein</fullName>
    </recommendedName>
</protein>
<proteinExistence type="predicted"/>
<gene>
    <name evidence="2" type="ORF">CCHLO57077_00015007</name>
</gene>
<dbReference type="InterPro" id="IPR035996">
    <property type="entry name" value="4pyrrol_Methylase_sf"/>
</dbReference>
<dbReference type="InterPro" id="IPR014777">
    <property type="entry name" value="4pyrrole_Mease_sub1"/>
</dbReference>
<sequence>MEAPKGSLVIGGAGLKSISQFTLETIMHIEKANQVFYCVSDPIAEGFIRSKNANAEDLYQYYSNSKERMATYIQMAEVMLKAVREGLQVVGIFYGHPGFFVGPAHRAIAIALDEGYSARMLPGISSMDCLFADLLIDPADHGCQIVEATEILVRGRTLQTSTNVILFQVGCIGVTGFHLTDMKNPHFQSLVDRLEKDYGLDHPVVDYRAATSPLEESSINRHTIADLRKPEVQEGISTASTFYLPPKIALPVVEGLEQLGLNPRMNCSPMMYPPHPFNASLFPASSPYGDMEMEAIASLRSDTGLEGYRPYSASIAMQKTMESLSTNIGAIEKYKASPKDFVAAITGLELSEEKALESGSADLVKSVMHGYQDEKFTTAIIKGTAAIIKGTTAIIKGTTAIIKDTTTPPH</sequence>
<comment type="caution">
    <text evidence="2">The sequence shown here is derived from an EMBL/GenBank/DDBJ whole genome shotgun (WGS) entry which is preliminary data.</text>
</comment>
<dbReference type="CDD" id="cd19916">
    <property type="entry name" value="OphMA_like"/>
    <property type="match status" value="1"/>
</dbReference>
<dbReference type="Pfam" id="PF00590">
    <property type="entry name" value="TP_methylase"/>
    <property type="match status" value="1"/>
</dbReference>
<evidence type="ECO:0000313" key="3">
    <source>
        <dbReference type="Proteomes" id="UP001160390"/>
    </source>
</evidence>
<keyword evidence="3" id="KW-1185">Reference proteome</keyword>
<name>A0AA35QCK6_9HYPO</name>
<evidence type="ECO:0000313" key="2">
    <source>
        <dbReference type="EMBL" id="CAI6099557.1"/>
    </source>
</evidence>
<dbReference type="GO" id="GO:0008168">
    <property type="term" value="F:methyltransferase activity"/>
    <property type="evidence" value="ECO:0007669"/>
    <property type="project" value="InterPro"/>
</dbReference>
<dbReference type="Proteomes" id="UP001160390">
    <property type="component" value="Unassembled WGS sequence"/>
</dbReference>
<feature type="domain" description="Tetrapyrrole methylase" evidence="1">
    <location>
        <begin position="12"/>
        <end position="217"/>
    </location>
</feature>
<dbReference type="SUPFAM" id="SSF53790">
    <property type="entry name" value="Tetrapyrrole methylase"/>
    <property type="match status" value="1"/>
</dbReference>
<dbReference type="EMBL" id="CABFNP030001323">
    <property type="protein sequence ID" value="CAI6099557.1"/>
    <property type="molecule type" value="Genomic_DNA"/>
</dbReference>
<dbReference type="Gene3D" id="3.40.1010.10">
    <property type="entry name" value="Cobalt-precorrin-4 Transmethylase, Domain 1"/>
    <property type="match status" value="1"/>
</dbReference>
<reference evidence="2" key="1">
    <citation type="submission" date="2023-01" db="EMBL/GenBank/DDBJ databases">
        <authorList>
            <person name="Piombo E."/>
        </authorList>
    </citation>
    <scope>NUCLEOTIDE SEQUENCE</scope>
</reference>
<accession>A0AA35QCK6</accession>
<dbReference type="InterPro" id="IPR000878">
    <property type="entry name" value="4pyrrol_Mease"/>
</dbReference>